<keyword evidence="11" id="KW-1185">Reference proteome</keyword>
<evidence type="ECO:0000256" key="7">
    <source>
        <dbReference type="HAMAP-Rule" id="MF_00001"/>
    </source>
</evidence>
<dbReference type="Pfam" id="PF00185">
    <property type="entry name" value="OTCace"/>
    <property type="match status" value="1"/>
</dbReference>
<dbReference type="GO" id="GO:0006207">
    <property type="term" value="P:'de novo' pyrimidine nucleobase biosynthetic process"/>
    <property type="evidence" value="ECO:0007669"/>
    <property type="project" value="InterPro"/>
</dbReference>
<dbReference type="UniPathway" id="UPA00070">
    <property type="reaction ID" value="UER00116"/>
</dbReference>
<dbReference type="GO" id="GO:0016597">
    <property type="term" value="F:amino acid binding"/>
    <property type="evidence" value="ECO:0007669"/>
    <property type="project" value="InterPro"/>
</dbReference>
<feature type="domain" description="Aspartate/ornithine carbamoyltransferase carbamoyl-P binding" evidence="9">
    <location>
        <begin position="6"/>
        <end position="148"/>
    </location>
</feature>
<feature type="domain" description="Aspartate/ornithine carbamoyltransferase Asp/Orn-binding" evidence="8">
    <location>
        <begin position="155"/>
        <end position="304"/>
    </location>
</feature>
<evidence type="ECO:0000256" key="4">
    <source>
        <dbReference type="ARBA" id="ARBA00022975"/>
    </source>
</evidence>
<evidence type="ECO:0000259" key="9">
    <source>
        <dbReference type="Pfam" id="PF02729"/>
    </source>
</evidence>
<feature type="binding site" evidence="7">
    <location>
        <position position="139"/>
    </location>
    <ligand>
        <name>carbamoyl phosphate</name>
        <dbReference type="ChEBI" id="CHEBI:58228"/>
    </ligand>
</feature>
<dbReference type="EMBL" id="QICB01000001">
    <property type="protein sequence ID" value="RNL21349.1"/>
    <property type="molecule type" value="Genomic_DNA"/>
</dbReference>
<evidence type="ECO:0000313" key="10">
    <source>
        <dbReference type="EMBL" id="RNL21349.1"/>
    </source>
</evidence>
<dbReference type="HAMAP" id="MF_00001">
    <property type="entry name" value="Asp_carb_tr"/>
    <property type="match status" value="1"/>
</dbReference>
<dbReference type="PANTHER" id="PTHR45753">
    <property type="entry name" value="ORNITHINE CARBAMOYLTRANSFERASE, MITOCHONDRIAL"/>
    <property type="match status" value="1"/>
</dbReference>
<dbReference type="EC" id="2.1.3.2" evidence="7"/>
<protein>
    <recommendedName>
        <fullName evidence="7">Aspartate carbamoyltransferase</fullName>
        <ecNumber evidence="7">2.1.3.2</ecNumber>
    </recommendedName>
    <alternativeName>
        <fullName evidence="7">Aspartate transcarbamylase</fullName>
        <shortName evidence="7">ATCase</shortName>
    </alternativeName>
</protein>
<keyword evidence="3 7" id="KW-0808">Transferase</keyword>
<dbReference type="GO" id="GO:0004070">
    <property type="term" value="F:aspartate carbamoyltransferase activity"/>
    <property type="evidence" value="ECO:0007669"/>
    <property type="project" value="UniProtKB-UniRule"/>
</dbReference>
<comment type="function">
    <text evidence="5 7">Catalyzes the condensation of carbamoyl phosphate and aspartate to form carbamoyl aspartate and inorganic phosphate, the committed step in the de novo pyrimidine nucleotide biosynthesis pathway.</text>
</comment>
<organism evidence="10 11">
    <name type="scientific">Slackia faecicanis</name>
    <dbReference type="NCBI Taxonomy" id="255723"/>
    <lineage>
        <taxon>Bacteria</taxon>
        <taxon>Bacillati</taxon>
        <taxon>Actinomycetota</taxon>
        <taxon>Coriobacteriia</taxon>
        <taxon>Eggerthellales</taxon>
        <taxon>Eggerthellaceae</taxon>
        <taxon>Slackia</taxon>
    </lineage>
</organism>
<dbReference type="PRINTS" id="PR00101">
    <property type="entry name" value="ATCASE"/>
</dbReference>
<dbReference type="PRINTS" id="PR00100">
    <property type="entry name" value="AOTCASE"/>
</dbReference>
<evidence type="ECO:0000259" key="8">
    <source>
        <dbReference type="Pfam" id="PF00185"/>
    </source>
</evidence>
<evidence type="ECO:0000256" key="5">
    <source>
        <dbReference type="ARBA" id="ARBA00043884"/>
    </source>
</evidence>
<dbReference type="RefSeq" id="WP_123197191.1">
    <property type="nucleotide sequence ID" value="NZ_QICB01000001.1"/>
</dbReference>
<dbReference type="InterPro" id="IPR006132">
    <property type="entry name" value="Asp/Orn_carbamoyltranf_P-bd"/>
</dbReference>
<dbReference type="InterPro" id="IPR006131">
    <property type="entry name" value="Asp_carbamoyltransf_Asp/Orn-bd"/>
</dbReference>
<comment type="caution">
    <text evidence="10">The sequence shown here is derived from an EMBL/GenBank/DDBJ whole genome shotgun (WGS) entry which is preliminary data.</text>
</comment>
<feature type="binding site" evidence="7">
    <location>
        <position position="169"/>
    </location>
    <ligand>
        <name>L-aspartate</name>
        <dbReference type="ChEBI" id="CHEBI:29991"/>
    </ligand>
</feature>
<dbReference type="AlphaFoldDB" id="A0A3N0AGV5"/>
<evidence type="ECO:0000256" key="1">
    <source>
        <dbReference type="ARBA" id="ARBA00004852"/>
    </source>
</evidence>
<sequence>MAFNHKHLIDITEYSDSDIMTILETAKAFSEVNQRTIKKVPTLKGKTIVNMFNEPSTRTRSSFELAEKRLSADSLNFGGSSTATVKGESLIDTVATLNSYKIDMVVVRDKHAGAPHIISQHTPACVIDAGDGKHQHPTQALLDLYTIWQHKQSFDGLKVGIVGDIGHSRVCGSLVPALKIMGAEVTLIGPGTLMPARPDVLGADHVSADLDDVLPELDVVYMLRIQRERLEGAPFPSLREYHNLFGLTQKREKLMKPDTIICHPGPINRGVEFDSYMADHPERSVILEQVYAGICVRMAAMYLLLGGADNGLDS</sequence>
<dbReference type="GO" id="GO:0006520">
    <property type="term" value="P:amino acid metabolic process"/>
    <property type="evidence" value="ECO:0007669"/>
    <property type="project" value="InterPro"/>
</dbReference>
<feature type="binding site" evidence="7">
    <location>
        <position position="59"/>
    </location>
    <ligand>
        <name>carbamoyl phosphate</name>
        <dbReference type="ChEBI" id="CHEBI:58228"/>
    </ligand>
</feature>
<dbReference type="Proteomes" id="UP000267368">
    <property type="component" value="Unassembled WGS sequence"/>
</dbReference>
<keyword evidence="4 7" id="KW-0665">Pyrimidine biosynthesis</keyword>
<proteinExistence type="inferred from homology"/>
<evidence type="ECO:0000256" key="6">
    <source>
        <dbReference type="ARBA" id="ARBA00048859"/>
    </source>
</evidence>
<evidence type="ECO:0000256" key="2">
    <source>
        <dbReference type="ARBA" id="ARBA00008896"/>
    </source>
</evidence>
<dbReference type="PROSITE" id="PS00097">
    <property type="entry name" value="CARBAMOYLTRANSFERASE"/>
    <property type="match status" value="1"/>
</dbReference>
<comment type="similarity">
    <text evidence="2 7">Belongs to the aspartate/ornithine carbamoyltransferase superfamily. ATCase family.</text>
</comment>
<feature type="binding site" evidence="7">
    <location>
        <position position="265"/>
    </location>
    <ligand>
        <name>carbamoyl phosphate</name>
        <dbReference type="ChEBI" id="CHEBI:58228"/>
    </ligand>
</feature>
<comment type="catalytic activity">
    <reaction evidence="6 7">
        <text>carbamoyl phosphate + L-aspartate = N-carbamoyl-L-aspartate + phosphate + H(+)</text>
        <dbReference type="Rhea" id="RHEA:20013"/>
        <dbReference type="ChEBI" id="CHEBI:15378"/>
        <dbReference type="ChEBI" id="CHEBI:29991"/>
        <dbReference type="ChEBI" id="CHEBI:32814"/>
        <dbReference type="ChEBI" id="CHEBI:43474"/>
        <dbReference type="ChEBI" id="CHEBI:58228"/>
        <dbReference type="EC" id="2.1.3.2"/>
    </reaction>
</comment>
<evidence type="ECO:0000256" key="3">
    <source>
        <dbReference type="ARBA" id="ARBA00022679"/>
    </source>
</evidence>
<gene>
    <name evidence="7" type="primary">pyrB</name>
    <name evidence="10" type="ORF">DMP07_00400</name>
</gene>
<dbReference type="InterPro" id="IPR036901">
    <property type="entry name" value="Asp/Orn_carbamoylTrfase_sf"/>
</dbReference>
<evidence type="ECO:0000313" key="11">
    <source>
        <dbReference type="Proteomes" id="UP000267368"/>
    </source>
</evidence>
<dbReference type="GO" id="GO:0044205">
    <property type="term" value="P:'de novo' UMP biosynthetic process"/>
    <property type="evidence" value="ECO:0007669"/>
    <property type="project" value="UniProtKB-UniRule"/>
</dbReference>
<dbReference type="NCBIfam" id="TIGR00670">
    <property type="entry name" value="asp_carb_tr"/>
    <property type="match status" value="1"/>
</dbReference>
<feature type="binding site" evidence="7">
    <location>
        <position position="136"/>
    </location>
    <ligand>
        <name>carbamoyl phosphate</name>
        <dbReference type="ChEBI" id="CHEBI:58228"/>
    </ligand>
</feature>
<feature type="binding site" evidence="7">
    <location>
        <position position="86"/>
    </location>
    <ligand>
        <name>L-aspartate</name>
        <dbReference type="ChEBI" id="CHEBI:29991"/>
    </ligand>
</feature>
<dbReference type="NCBIfam" id="NF002032">
    <property type="entry name" value="PRK00856.1"/>
    <property type="match status" value="1"/>
</dbReference>
<accession>A0A3N0AGV5</accession>
<dbReference type="SUPFAM" id="SSF53671">
    <property type="entry name" value="Aspartate/ornithine carbamoyltransferase"/>
    <property type="match status" value="1"/>
</dbReference>
<feature type="binding site" evidence="7">
    <location>
        <position position="224"/>
    </location>
    <ligand>
        <name>L-aspartate</name>
        <dbReference type="ChEBI" id="CHEBI:29991"/>
    </ligand>
</feature>
<feature type="binding site" evidence="7">
    <location>
        <position position="266"/>
    </location>
    <ligand>
        <name>carbamoyl phosphate</name>
        <dbReference type="ChEBI" id="CHEBI:58228"/>
    </ligand>
</feature>
<dbReference type="OrthoDB" id="9774690at2"/>
<feature type="binding site" evidence="7">
    <location>
        <position position="58"/>
    </location>
    <ligand>
        <name>carbamoyl phosphate</name>
        <dbReference type="ChEBI" id="CHEBI:58228"/>
    </ligand>
</feature>
<reference evidence="11" key="1">
    <citation type="submission" date="2018-05" db="EMBL/GenBank/DDBJ databases">
        <title>Genome Sequencing of selected type strains of the family Eggerthellaceae.</title>
        <authorList>
            <person name="Danylec N."/>
            <person name="Stoll D.A."/>
            <person name="Doetsch A."/>
            <person name="Huch M."/>
        </authorList>
    </citation>
    <scope>NUCLEOTIDE SEQUENCE [LARGE SCALE GENOMIC DNA]</scope>
    <source>
        <strain evidence="11">DSM 17537</strain>
    </source>
</reference>
<dbReference type="InterPro" id="IPR002082">
    <property type="entry name" value="Asp_carbamoyltransf"/>
</dbReference>
<comment type="subunit">
    <text evidence="7">Heterododecamer (2C3:3R2) of six catalytic PyrB chains organized as two trimers (C3), and six regulatory PyrI chains organized as three dimers (R2).</text>
</comment>
<feature type="binding site" evidence="7">
    <location>
        <position position="108"/>
    </location>
    <ligand>
        <name>carbamoyl phosphate</name>
        <dbReference type="ChEBI" id="CHEBI:58228"/>
    </ligand>
</feature>
<name>A0A3N0AGV5_9ACTN</name>
<dbReference type="Pfam" id="PF02729">
    <property type="entry name" value="OTCace_N"/>
    <property type="match status" value="1"/>
</dbReference>
<dbReference type="InterPro" id="IPR006130">
    <property type="entry name" value="Asp/Orn_carbamoylTrfase"/>
</dbReference>
<comment type="pathway">
    <text evidence="1 7">Pyrimidine metabolism; UMP biosynthesis via de novo pathway; (S)-dihydroorotate from bicarbonate: step 2/3.</text>
</comment>
<dbReference type="PANTHER" id="PTHR45753:SF6">
    <property type="entry name" value="ASPARTATE CARBAMOYLTRANSFERASE"/>
    <property type="match status" value="1"/>
</dbReference>
<dbReference type="GO" id="GO:0005829">
    <property type="term" value="C:cytosol"/>
    <property type="evidence" value="ECO:0007669"/>
    <property type="project" value="TreeGrafter"/>
</dbReference>
<dbReference type="Gene3D" id="3.40.50.1370">
    <property type="entry name" value="Aspartate/ornithine carbamoyltransferase"/>
    <property type="match status" value="2"/>
</dbReference>